<dbReference type="Gene3D" id="2.60.120.620">
    <property type="entry name" value="q2cbj1_9rhob like domain"/>
    <property type="match status" value="1"/>
</dbReference>
<dbReference type="EMBL" id="ML734943">
    <property type="protein sequence ID" value="KAB8210340.1"/>
    <property type="molecule type" value="Genomic_DNA"/>
</dbReference>
<dbReference type="InterPro" id="IPR008775">
    <property type="entry name" value="Phytyl_CoA_dOase-like"/>
</dbReference>
<dbReference type="VEuPathDB" id="FungiDB:BDV34DRAFT_165859"/>
<reference evidence="1 2" key="1">
    <citation type="submission" date="2019-04" db="EMBL/GenBank/DDBJ databases">
        <title>Fungal friends and foes A comparative genomics study of 23 Aspergillus species from section Flavi.</title>
        <authorList>
            <consortium name="DOE Joint Genome Institute"/>
            <person name="Kjaerbolling I."/>
            <person name="Vesth T.C."/>
            <person name="Frisvad J.C."/>
            <person name="Nybo J.L."/>
            <person name="Theobald S."/>
            <person name="Kildgaard S."/>
            <person name="Petersen T.I."/>
            <person name="Kuo A."/>
            <person name="Sato A."/>
            <person name="Lyhne E.K."/>
            <person name="Kogle M.E."/>
            <person name="Wiebenga A."/>
            <person name="Kun R.S."/>
            <person name="Lubbers R.J."/>
            <person name="Makela M.R."/>
            <person name="Barry K."/>
            <person name="Chovatia M."/>
            <person name="Clum A."/>
            <person name="Daum C."/>
            <person name="Haridas S."/>
            <person name="He G."/>
            <person name="LaButti K."/>
            <person name="Lipzen A."/>
            <person name="Mondo S."/>
            <person name="Pangilinan J."/>
            <person name="Riley R."/>
            <person name="Salamov A."/>
            <person name="Simmons B.A."/>
            <person name="Magnuson J.K."/>
            <person name="Henrissat B."/>
            <person name="Mortensen U.H."/>
            <person name="Larsen T.O."/>
            <person name="De vries R.P."/>
            <person name="Grigoriev I.V."/>
            <person name="Machida M."/>
            <person name="Baker S.E."/>
            <person name="Andersen M.R."/>
        </authorList>
    </citation>
    <scope>NUCLEOTIDE SEQUENCE [LARGE SCALE GENOMIC DNA]</scope>
    <source>
        <strain evidence="1 2">CBS 117618</strain>
    </source>
</reference>
<evidence type="ECO:0000313" key="1">
    <source>
        <dbReference type="EMBL" id="KAB8210340.1"/>
    </source>
</evidence>
<organism evidence="1 2">
    <name type="scientific">Aspergillus parasiticus</name>
    <dbReference type="NCBI Taxonomy" id="5067"/>
    <lineage>
        <taxon>Eukaryota</taxon>
        <taxon>Fungi</taxon>
        <taxon>Dikarya</taxon>
        <taxon>Ascomycota</taxon>
        <taxon>Pezizomycotina</taxon>
        <taxon>Eurotiomycetes</taxon>
        <taxon>Eurotiomycetidae</taxon>
        <taxon>Eurotiales</taxon>
        <taxon>Aspergillaceae</taxon>
        <taxon>Aspergillus</taxon>
        <taxon>Aspergillus subgen. Circumdati</taxon>
    </lineage>
</organism>
<dbReference type="AlphaFoldDB" id="A0A5N6E1S9"/>
<sequence length="332" mass="37613">MSSTLVQSVEQRLNLQAYGGTIEDVKSLKPSTLDLPLEELRRRFREDGVLWIKGLISRDLINKCRRDYLEFVNQGSDMLKPGTDPEEGIFSGNDWRNFILPGGTRLALGLEDEGPFVDKAVKSHVAPFYLDFKDEIAKQIEAFVGKLFGFEDPWCLPRSLLRCAVPGAESTPVHYDQIFLRAGPPTSVTAWVPIGDIEKDGGGLMYLDHSHDIGKKYEEDFTRLNMELSDEERVSHVNRNMNAGGWLDRNSSQFGKNWGRDWLVGEYEAGDVVFHNPYMIHAGPINESSKGRIRVSTDLRFVDKSKPFDERWTFPAFSESDPNLARKLKPSA</sequence>
<name>A0A5N6E1S9_ASPPA</name>
<evidence type="ECO:0000313" key="2">
    <source>
        <dbReference type="Proteomes" id="UP000326532"/>
    </source>
</evidence>
<dbReference type="Proteomes" id="UP000326532">
    <property type="component" value="Unassembled WGS sequence"/>
</dbReference>
<dbReference type="PANTHER" id="PTHR40128">
    <property type="entry name" value="EXPRESSED PROTEIN"/>
    <property type="match status" value="1"/>
</dbReference>
<dbReference type="SUPFAM" id="SSF51197">
    <property type="entry name" value="Clavaminate synthase-like"/>
    <property type="match status" value="1"/>
</dbReference>
<protein>
    <recommendedName>
        <fullName evidence="3">Phytanoyl-CoA dioxygenase PhyH</fullName>
    </recommendedName>
</protein>
<gene>
    <name evidence="1" type="ORF">BDV34DRAFT_165859</name>
</gene>
<dbReference type="OMA" id="DERWMRS"/>
<dbReference type="PANTHER" id="PTHR40128:SF1">
    <property type="entry name" value="PHYTANOYL-COA HYDROXYLASE"/>
    <property type="match status" value="1"/>
</dbReference>
<evidence type="ECO:0008006" key="3">
    <source>
        <dbReference type="Google" id="ProtNLM"/>
    </source>
</evidence>
<accession>A0A5N6E1S9</accession>
<keyword evidence="2" id="KW-1185">Reference proteome</keyword>
<proteinExistence type="predicted"/>
<dbReference type="Pfam" id="PF05721">
    <property type="entry name" value="PhyH"/>
    <property type="match status" value="1"/>
</dbReference>